<comment type="caution">
    <text evidence="1">The sequence shown here is derived from an EMBL/GenBank/DDBJ whole genome shotgun (WGS) entry which is preliminary data.</text>
</comment>
<evidence type="ECO:0000313" key="2">
    <source>
        <dbReference type="Proteomes" id="UP000257109"/>
    </source>
</evidence>
<protein>
    <submittedName>
        <fullName evidence="1">Uncharacterized protein</fullName>
    </submittedName>
</protein>
<dbReference type="EMBL" id="QJKJ01012531">
    <property type="protein sequence ID" value="RDX68464.1"/>
    <property type="molecule type" value="Genomic_DNA"/>
</dbReference>
<reference evidence="1" key="1">
    <citation type="submission" date="2018-05" db="EMBL/GenBank/DDBJ databases">
        <title>Draft genome of Mucuna pruriens seed.</title>
        <authorList>
            <person name="Nnadi N.E."/>
            <person name="Vos R."/>
            <person name="Hasami M.H."/>
            <person name="Devisetty U.K."/>
            <person name="Aguiy J.C."/>
        </authorList>
    </citation>
    <scope>NUCLEOTIDE SEQUENCE [LARGE SCALE GENOMIC DNA]</scope>
    <source>
        <strain evidence="1">JCA_2017</strain>
    </source>
</reference>
<dbReference type="AlphaFoldDB" id="A0A371ER24"/>
<accession>A0A371ER24</accession>
<proteinExistence type="predicted"/>
<dbReference type="OrthoDB" id="1430787at2759"/>
<evidence type="ECO:0000313" key="1">
    <source>
        <dbReference type="EMBL" id="RDX68464.1"/>
    </source>
</evidence>
<gene>
    <name evidence="1" type="ORF">CR513_52546</name>
</gene>
<feature type="non-terminal residue" evidence="1">
    <location>
        <position position="1"/>
    </location>
</feature>
<name>A0A371ER24_MUCPR</name>
<dbReference type="Proteomes" id="UP000257109">
    <property type="component" value="Unassembled WGS sequence"/>
</dbReference>
<sequence>MLLFQEFDIEIRDKKGVENSVFPPEASYLYKVKLQSDAKYYIWDDPYFWSLYSDKVIRRCIPKIEINSVLQFCHLAPGGATMDQLELPGKCLIVGSIGPLFLETLISSSTPTTNARKSEWP</sequence>
<keyword evidence="2" id="KW-1185">Reference proteome</keyword>
<organism evidence="1 2">
    <name type="scientific">Mucuna pruriens</name>
    <name type="common">Velvet bean</name>
    <name type="synonym">Dolichos pruriens</name>
    <dbReference type="NCBI Taxonomy" id="157652"/>
    <lineage>
        <taxon>Eukaryota</taxon>
        <taxon>Viridiplantae</taxon>
        <taxon>Streptophyta</taxon>
        <taxon>Embryophyta</taxon>
        <taxon>Tracheophyta</taxon>
        <taxon>Spermatophyta</taxon>
        <taxon>Magnoliopsida</taxon>
        <taxon>eudicotyledons</taxon>
        <taxon>Gunneridae</taxon>
        <taxon>Pentapetalae</taxon>
        <taxon>rosids</taxon>
        <taxon>fabids</taxon>
        <taxon>Fabales</taxon>
        <taxon>Fabaceae</taxon>
        <taxon>Papilionoideae</taxon>
        <taxon>50 kb inversion clade</taxon>
        <taxon>NPAAA clade</taxon>
        <taxon>indigoferoid/millettioid clade</taxon>
        <taxon>Phaseoleae</taxon>
        <taxon>Mucuna</taxon>
    </lineage>
</organism>